<feature type="transmembrane region" description="Helical" evidence="1">
    <location>
        <begin position="213"/>
        <end position="232"/>
    </location>
</feature>
<dbReference type="SUPFAM" id="SSF48317">
    <property type="entry name" value="Acid phosphatase/Vanadium-dependent haloperoxidase"/>
    <property type="match status" value="1"/>
</dbReference>
<gene>
    <name evidence="3" type="ORF">C5U62_24615</name>
</gene>
<keyword evidence="1" id="KW-1133">Transmembrane helix</keyword>
<keyword evidence="1" id="KW-0472">Membrane</keyword>
<accession>A0A2T6GEJ1</accession>
<dbReference type="Proteomes" id="UP000244178">
    <property type="component" value="Unassembled WGS sequence"/>
</dbReference>
<dbReference type="RefSeq" id="WP_060837039.1">
    <property type="nucleotide sequence ID" value="NZ_PIZE01000005.1"/>
</dbReference>
<protein>
    <submittedName>
        <fullName evidence="3">Phosphatase PAP2 family protein</fullName>
    </submittedName>
</protein>
<feature type="transmembrane region" description="Helical" evidence="1">
    <location>
        <begin position="99"/>
        <end position="117"/>
    </location>
</feature>
<dbReference type="InterPro" id="IPR000326">
    <property type="entry name" value="PAP2/HPO"/>
</dbReference>
<sequence length="270" mass="30979">MNNPGLFQARWNLGKLVLCNLLPLALLGFWLWPTGQMYCLMFDEWLFRHLNTPLATNPTWLHIWAVASLRPFDIVVGLIMLGLLIRGDWVFKAVDVRRAFFGFLSILILMVVIRALFSKLVALMNWQHNSPSMVLEGAVHMSDYFPGWEKTWELKDRSSQSFPGDHASVLLIWGLFMGIFSRSVGQFLIVWCLTLLFMMPRLVAGAHWGQDDYIGGVLLALLALGWGYYTPYAARMSNFLLRLTHPLFKLMSRMPLLSRMNVVRASSLLR</sequence>
<feature type="transmembrane region" description="Helical" evidence="1">
    <location>
        <begin position="162"/>
        <end position="180"/>
    </location>
</feature>
<dbReference type="EMBL" id="PYJM01000006">
    <property type="protein sequence ID" value="PUA42569.1"/>
    <property type="molecule type" value="Genomic_DNA"/>
</dbReference>
<proteinExistence type="predicted"/>
<feature type="transmembrane region" description="Helical" evidence="1">
    <location>
        <begin position="187"/>
        <end position="207"/>
    </location>
</feature>
<dbReference type="AlphaFoldDB" id="A0A2T6GEJ1"/>
<feature type="transmembrane region" description="Helical" evidence="1">
    <location>
        <begin position="12"/>
        <end position="32"/>
    </location>
</feature>
<comment type="caution">
    <text evidence="3">The sequence shown here is derived from an EMBL/GenBank/DDBJ whole genome shotgun (WGS) entry which is preliminary data.</text>
</comment>
<evidence type="ECO:0000256" key="1">
    <source>
        <dbReference type="SAM" id="Phobius"/>
    </source>
</evidence>
<evidence type="ECO:0000313" key="3">
    <source>
        <dbReference type="EMBL" id="PUA42569.1"/>
    </source>
</evidence>
<dbReference type="Pfam" id="PF01569">
    <property type="entry name" value="PAP2"/>
    <property type="match status" value="1"/>
</dbReference>
<evidence type="ECO:0000313" key="4">
    <source>
        <dbReference type="Proteomes" id="UP000244178"/>
    </source>
</evidence>
<reference evidence="3 4" key="1">
    <citation type="submission" date="2018-03" db="EMBL/GenBank/DDBJ databases">
        <title>Draft genome sequence of the plant growth promoting rhizobacterium Pseudomonas protegens strain BNJ-SS-45 isolated from wheat (Triticum aestivum) rhizosphere.</title>
        <authorList>
            <person name="Bajpai A."/>
            <person name="Shende K."/>
            <person name="Meena N."/>
            <person name="Upadhyayula S.R."/>
            <person name="Suravajhala P."/>
            <person name="Medicherla K.M."/>
            <person name="Johri B.N."/>
        </authorList>
    </citation>
    <scope>NUCLEOTIDE SEQUENCE [LARGE SCALE GENOMIC DNA]</scope>
    <source>
        <strain evidence="3 4">BNJ-SS-45</strain>
    </source>
</reference>
<dbReference type="InterPro" id="IPR036938">
    <property type="entry name" value="PAP2/HPO_sf"/>
</dbReference>
<organism evidence="3 4">
    <name type="scientific">Pseudomonas protegens</name>
    <dbReference type="NCBI Taxonomy" id="380021"/>
    <lineage>
        <taxon>Bacteria</taxon>
        <taxon>Pseudomonadati</taxon>
        <taxon>Pseudomonadota</taxon>
        <taxon>Gammaproteobacteria</taxon>
        <taxon>Pseudomonadales</taxon>
        <taxon>Pseudomonadaceae</taxon>
        <taxon>Pseudomonas</taxon>
    </lineage>
</organism>
<feature type="domain" description="Phosphatidic acid phosphatase type 2/haloperoxidase" evidence="2">
    <location>
        <begin position="144"/>
        <end position="233"/>
    </location>
</feature>
<feature type="transmembrane region" description="Helical" evidence="1">
    <location>
        <begin position="61"/>
        <end position="87"/>
    </location>
</feature>
<name>A0A2T6GEJ1_9PSED</name>
<evidence type="ECO:0000259" key="2">
    <source>
        <dbReference type="Pfam" id="PF01569"/>
    </source>
</evidence>
<keyword evidence="1" id="KW-0812">Transmembrane</keyword>